<dbReference type="EMBL" id="LAZR01018792">
    <property type="protein sequence ID" value="KKL94977.1"/>
    <property type="molecule type" value="Genomic_DNA"/>
</dbReference>
<evidence type="ECO:0000313" key="1">
    <source>
        <dbReference type="EMBL" id="KKL94977.1"/>
    </source>
</evidence>
<sequence length="64" mass="7422">MIAPIRIEEVENGFLIETWEPGLNPREKTTFIFEKTVDMLQHIYGHFGFEGRIIIEEIGEGTND</sequence>
<accession>A0A0F9J729</accession>
<dbReference type="AlphaFoldDB" id="A0A0F9J729"/>
<gene>
    <name evidence="1" type="ORF">LCGC14_1859220</name>
</gene>
<protein>
    <submittedName>
        <fullName evidence="1">Uncharacterized protein</fullName>
    </submittedName>
</protein>
<proteinExistence type="predicted"/>
<organism evidence="1">
    <name type="scientific">marine sediment metagenome</name>
    <dbReference type="NCBI Taxonomy" id="412755"/>
    <lineage>
        <taxon>unclassified sequences</taxon>
        <taxon>metagenomes</taxon>
        <taxon>ecological metagenomes</taxon>
    </lineage>
</organism>
<reference evidence="1" key="1">
    <citation type="journal article" date="2015" name="Nature">
        <title>Complex archaea that bridge the gap between prokaryotes and eukaryotes.</title>
        <authorList>
            <person name="Spang A."/>
            <person name="Saw J.H."/>
            <person name="Jorgensen S.L."/>
            <person name="Zaremba-Niedzwiedzka K."/>
            <person name="Martijn J."/>
            <person name="Lind A.E."/>
            <person name="van Eijk R."/>
            <person name="Schleper C."/>
            <person name="Guy L."/>
            <person name="Ettema T.J."/>
        </authorList>
    </citation>
    <scope>NUCLEOTIDE SEQUENCE</scope>
</reference>
<comment type="caution">
    <text evidence="1">The sequence shown here is derived from an EMBL/GenBank/DDBJ whole genome shotgun (WGS) entry which is preliminary data.</text>
</comment>
<name>A0A0F9J729_9ZZZZ</name>